<evidence type="ECO:0000256" key="1">
    <source>
        <dbReference type="SAM" id="Phobius"/>
    </source>
</evidence>
<proteinExistence type="predicted"/>
<dbReference type="Proteomes" id="UP001162734">
    <property type="component" value="Chromosome"/>
</dbReference>
<gene>
    <name evidence="2" type="ORF">AMPC_07180</name>
</gene>
<evidence type="ECO:0000313" key="2">
    <source>
        <dbReference type="EMBL" id="BDG07605.1"/>
    </source>
</evidence>
<accession>A0ABN6N6J3</accession>
<organism evidence="2 3">
    <name type="scientific">Anaeromyxobacter paludicola</name>
    <dbReference type="NCBI Taxonomy" id="2918171"/>
    <lineage>
        <taxon>Bacteria</taxon>
        <taxon>Pseudomonadati</taxon>
        <taxon>Myxococcota</taxon>
        <taxon>Myxococcia</taxon>
        <taxon>Myxococcales</taxon>
        <taxon>Cystobacterineae</taxon>
        <taxon>Anaeromyxobacteraceae</taxon>
        <taxon>Anaeromyxobacter</taxon>
    </lineage>
</organism>
<evidence type="ECO:0008006" key="4">
    <source>
        <dbReference type="Google" id="ProtNLM"/>
    </source>
</evidence>
<feature type="transmembrane region" description="Helical" evidence="1">
    <location>
        <begin position="6"/>
        <end position="28"/>
    </location>
</feature>
<sequence length="32" mass="3355">MIPFGKYGGMIVFAAAALTLGLTVYGFMKKSA</sequence>
<keyword evidence="1" id="KW-1133">Transmembrane helix</keyword>
<keyword evidence="1" id="KW-0472">Membrane</keyword>
<keyword evidence="1" id="KW-0812">Transmembrane</keyword>
<dbReference type="EMBL" id="AP025592">
    <property type="protein sequence ID" value="BDG07605.1"/>
    <property type="molecule type" value="Genomic_DNA"/>
</dbReference>
<keyword evidence="3" id="KW-1185">Reference proteome</keyword>
<protein>
    <recommendedName>
        <fullName evidence="4">Hmc operon protein 4</fullName>
    </recommendedName>
</protein>
<reference evidence="3" key="1">
    <citation type="journal article" date="2022" name="Int. J. Syst. Evol. Microbiol.">
        <title>Anaeromyxobacter oryzae sp. nov., Anaeromyxobacter diazotrophicus sp. nov. and Anaeromyxobacter paludicola sp. nov., isolated from paddy soils.</title>
        <authorList>
            <person name="Itoh H."/>
            <person name="Xu Z."/>
            <person name="Mise K."/>
            <person name="Masuda Y."/>
            <person name="Ushijima N."/>
            <person name="Hayakawa C."/>
            <person name="Shiratori Y."/>
            <person name="Senoo K."/>
        </authorList>
    </citation>
    <scope>NUCLEOTIDE SEQUENCE [LARGE SCALE GENOMIC DNA]</scope>
    <source>
        <strain evidence="3">Red630</strain>
    </source>
</reference>
<evidence type="ECO:0000313" key="3">
    <source>
        <dbReference type="Proteomes" id="UP001162734"/>
    </source>
</evidence>
<name>A0ABN6N6J3_9BACT</name>